<dbReference type="PANTHER" id="PTHR43465:SF1">
    <property type="entry name" value="NON-REDUCING END BETA-L-ARABINOFURANOSIDASE"/>
    <property type="match status" value="1"/>
</dbReference>
<evidence type="ECO:0000313" key="4">
    <source>
        <dbReference type="EMBL" id="SDM60221.1"/>
    </source>
</evidence>
<dbReference type="EMBL" id="FNGV01000011">
    <property type="protein sequence ID" value="SDM60221.1"/>
    <property type="molecule type" value="Genomic_DNA"/>
</dbReference>
<keyword evidence="5" id="KW-1185">Reference proteome</keyword>
<dbReference type="PANTHER" id="PTHR43465">
    <property type="entry name" value="DUF1680 DOMAIN PROTEIN (AFU_ORTHOLOGUE AFUA_1G08910)"/>
    <property type="match status" value="1"/>
</dbReference>
<dbReference type="STRING" id="192904.SAMN04488514_11161"/>
<dbReference type="InterPro" id="IPR008928">
    <property type="entry name" value="6-hairpin_glycosidase_sf"/>
</dbReference>
<evidence type="ECO:0008006" key="6">
    <source>
        <dbReference type="Google" id="ProtNLM"/>
    </source>
</evidence>
<feature type="domain" description="Non-reducing end beta-L-arabinofuranosidase-like GH127 catalytic" evidence="1">
    <location>
        <begin position="92"/>
        <end position="493"/>
    </location>
</feature>
<name>A0A1G9UJW6_9FLAO</name>
<feature type="domain" description="Non-reducing end beta-L-arabinofuranosidase-like GH127 middle" evidence="2">
    <location>
        <begin position="505"/>
        <end position="600"/>
    </location>
</feature>
<dbReference type="Pfam" id="PF20737">
    <property type="entry name" value="Glyco_hydro127C"/>
    <property type="match status" value="1"/>
</dbReference>
<dbReference type="GO" id="GO:0005975">
    <property type="term" value="P:carbohydrate metabolic process"/>
    <property type="evidence" value="ECO:0007669"/>
    <property type="project" value="InterPro"/>
</dbReference>
<dbReference type="Proteomes" id="UP000199440">
    <property type="component" value="Unassembled WGS sequence"/>
</dbReference>
<dbReference type="InterPro" id="IPR049049">
    <property type="entry name" value="Beta-AFase-like_GH127_C"/>
</dbReference>
<dbReference type="InterPro" id="IPR049046">
    <property type="entry name" value="Beta-AFase-like_GH127_middle"/>
</dbReference>
<feature type="domain" description="Non-reducing end beta-L-arabinofuranosidase-like GH127 C-terminal" evidence="3">
    <location>
        <begin position="602"/>
        <end position="715"/>
    </location>
</feature>
<protein>
    <recommendedName>
        <fullName evidence="6">DUF1680 family protein</fullName>
    </recommendedName>
</protein>
<evidence type="ECO:0000259" key="1">
    <source>
        <dbReference type="Pfam" id="PF07944"/>
    </source>
</evidence>
<dbReference type="Gene3D" id="1.50.10.20">
    <property type="match status" value="1"/>
</dbReference>
<evidence type="ECO:0000259" key="2">
    <source>
        <dbReference type="Pfam" id="PF20736"/>
    </source>
</evidence>
<dbReference type="Pfam" id="PF20736">
    <property type="entry name" value="Glyco_hydro127M"/>
    <property type="match status" value="1"/>
</dbReference>
<dbReference type="AlphaFoldDB" id="A0A1G9UJW6"/>
<evidence type="ECO:0000313" key="5">
    <source>
        <dbReference type="Proteomes" id="UP000199440"/>
    </source>
</evidence>
<dbReference type="SUPFAM" id="SSF48208">
    <property type="entry name" value="Six-hairpin glycosidases"/>
    <property type="match status" value="1"/>
</dbReference>
<reference evidence="4 5" key="1">
    <citation type="submission" date="2016-10" db="EMBL/GenBank/DDBJ databases">
        <authorList>
            <person name="de Groot N.N."/>
        </authorList>
    </citation>
    <scope>NUCLEOTIDE SEQUENCE [LARGE SCALE GENOMIC DNA]</scope>
    <source>
        <strain evidence="4 5">DSM 19886</strain>
    </source>
</reference>
<dbReference type="Pfam" id="PF07944">
    <property type="entry name" value="Beta-AFase-like_GH127_cat"/>
    <property type="match status" value="1"/>
</dbReference>
<dbReference type="InterPro" id="IPR049174">
    <property type="entry name" value="Beta-AFase-like"/>
</dbReference>
<evidence type="ECO:0000259" key="3">
    <source>
        <dbReference type="Pfam" id="PF20737"/>
    </source>
</evidence>
<gene>
    <name evidence="4" type="ORF">SAMN04488514_11161</name>
</gene>
<organism evidence="4 5">
    <name type="scientific">Kriegella aquimaris</name>
    <dbReference type="NCBI Taxonomy" id="192904"/>
    <lineage>
        <taxon>Bacteria</taxon>
        <taxon>Pseudomonadati</taxon>
        <taxon>Bacteroidota</taxon>
        <taxon>Flavobacteriia</taxon>
        <taxon>Flavobacteriales</taxon>
        <taxon>Flavobacteriaceae</taxon>
        <taxon>Kriegella</taxon>
    </lineage>
</organism>
<proteinExistence type="predicted"/>
<sequence>MIFKVMVLIELKKRFTIIHLRKQREMKKLAVVFSSFIVVVGCTDKSKSTVEEVKIENKNTEIVMIKDNARGIINNTNSPHVKLKSIDIGDCQWTEGFWADKWRTAEKVMLPYMGTLLKGDTGHGYNNFKIAAGLKEGEHKGFWWHDGDFYKWMEASMYIYAVNKDEKIVEEMDEIIEVIGKAQQADGYLSTPIIIRDDIEPFSNRKYHELYNSGHLMTSACIHHRVTGKNNFLEIAIKHADYLYKLFSPKPDHLKRFGFNQTQIMGLVELYRTTQDKKYLELAEQFINMRGTYKIEDDDTTVGYPIGDMVQERVPFREETEAVGHAVLALYYYAGAADVYAETGEKALIESLDRLWENVTDKKMYVTGAVGQTHYGRSSRLDKIEEGFIDEYMMPNMTAYNETCANICNSMFNYRMLTLSGDSNHGDIMELVLHNSGLSGISIEGKDYYYSNPLRKIDGALDYDNMNVEFAERQPYLECFCCPPNLVRTIAKSPGWAYSKSQNGIAVNLYGGNKLETTLLDGTRIKLTQQSNYPWDGAVKITIDESKSDPFEMLLRIPAWAKGSKLSVNGKAIEAVTPGSFAKIERNWVAGDVISLDMPMEVKFIEGHPRIEEIRNQVAIKRGPVVYCMESADLPKGTKITDVYVSGSNDLKPEYHQDVLGGVTTIKTDIMIRKDMLDGMYNEVSKPKMVSYTTSLVPYFTWSNRGQGEMSVFLPVIWN</sequence>
<accession>A0A1G9UJW6</accession>
<dbReference type="InterPro" id="IPR012878">
    <property type="entry name" value="Beta-AFase-like_GH127_cat"/>
</dbReference>